<organism evidence="5 6">
    <name type="scientific">Hungatella effluvii</name>
    <dbReference type="NCBI Taxonomy" id="1096246"/>
    <lineage>
        <taxon>Bacteria</taxon>
        <taxon>Bacillati</taxon>
        <taxon>Bacillota</taxon>
        <taxon>Clostridia</taxon>
        <taxon>Lachnospirales</taxon>
        <taxon>Lachnospiraceae</taxon>
        <taxon>Hungatella</taxon>
    </lineage>
</organism>
<gene>
    <name evidence="5" type="ORF">DFR60_101507</name>
</gene>
<dbReference type="GO" id="GO:0043565">
    <property type="term" value="F:sequence-specific DNA binding"/>
    <property type="evidence" value="ECO:0007669"/>
    <property type="project" value="InterPro"/>
</dbReference>
<name>A0A2V3YEX7_9FIRM</name>
<dbReference type="Proteomes" id="UP000248057">
    <property type="component" value="Unassembled WGS sequence"/>
</dbReference>
<proteinExistence type="predicted"/>
<dbReference type="InterPro" id="IPR018060">
    <property type="entry name" value="HTH_AraC"/>
</dbReference>
<keyword evidence="6" id="KW-1185">Reference proteome</keyword>
<keyword evidence="3" id="KW-0804">Transcription</keyword>
<dbReference type="EMBL" id="QJKD01000001">
    <property type="protein sequence ID" value="PXX57199.1"/>
    <property type="molecule type" value="Genomic_DNA"/>
</dbReference>
<dbReference type="Gene3D" id="1.10.10.60">
    <property type="entry name" value="Homeodomain-like"/>
    <property type="match status" value="1"/>
</dbReference>
<dbReference type="PROSITE" id="PS01124">
    <property type="entry name" value="HTH_ARAC_FAMILY_2"/>
    <property type="match status" value="1"/>
</dbReference>
<reference evidence="5 6" key="1">
    <citation type="submission" date="2018-05" db="EMBL/GenBank/DDBJ databases">
        <title>Genomic Encyclopedia of Type Strains, Phase IV (KMG-IV): sequencing the most valuable type-strain genomes for metagenomic binning, comparative biology and taxonomic classification.</title>
        <authorList>
            <person name="Goeker M."/>
        </authorList>
    </citation>
    <scope>NUCLEOTIDE SEQUENCE [LARGE SCALE GENOMIC DNA]</scope>
    <source>
        <strain evidence="5 6">DSM 24995</strain>
    </source>
</reference>
<evidence type="ECO:0000256" key="3">
    <source>
        <dbReference type="ARBA" id="ARBA00023163"/>
    </source>
</evidence>
<feature type="domain" description="HTH araC/xylS-type" evidence="4">
    <location>
        <begin position="234"/>
        <end position="275"/>
    </location>
</feature>
<evidence type="ECO:0000313" key="6">
    <source>
        <dbReference type="Proteomes" id="UP000248057"/>
    </source>
</evidence>
<dbReference type="PRINTS" id="PR00032">
    <property type="entry name" value="HTHARAC"/>
</dbReference>
<dbReference type="InterPro" id="IPR020449">
    <property type="entry name" value="Tscrpt_reg_AraC-type_HTH"/>
</dbReference>
<keyword evidence="1" id="KW-0805">Transcription regulation</keyword>
<dbReference type="PANTHER" id="PTHR43280">
    <property type="entry name" value="ARAC-FAMILY TRANSCRIPTIONAL REGULATOR"/>
    <property type="match status" value="1"/>
</dbReference>
<sequence length="280" mass="32021">MELLSRELSEEEILEKKKLFRAKIVAIVPEADHFVDILEQTCQVGLEWSCGISRFKHGIGALREAYEESGKALRYHRASEKMGMIWYKNIEALFSQDLPETQEILRELVGVLANPEERGRAVSQLESALESICAQKMTVMQFQTVCIRCLIELNGLLQGMKGDGIDLHGQLNKMLEKILLCDNYRMTIDCMTGYAAMLVQKLNDSDEVQLGGGVIKEVQLFIRRHYNETITLNMLTDPEKKVSDISMMAGYENPRYFSKVFKQFTGMTPSEYREALNKEM</sequence>
<dbReference type="GO" id="GO:0003700">
    <property type="term" value="F:DNA-binding transcription factor activity"/>
    <property type="evidence" value="ECO:0007669"/>
    <property type="project" value="InterPro"/>
</dbReference>
<evidence type="ECO:0000256" key="2">
    <source>
        <dbReference type="ARBA" id="ARBA00023125"/>
    </source>
</evidence>
<evidence type="ECO:0000256" key="1">
    <source>
        <dbReference type="ARBA" id="ARBA00023015"/>
    </source>
</evidence>
<keyword evidence="2" id="KW-0238">DNA-binding</keyword>
<dbReference type="PANTHER" id="PTHR43280:SF29">
    <property type="entry name" value="ARAC-FAMILY TRANSCRIPTIONAL REGULATOR"/>
    <property type="match status" value="1"/>
</dbReference>
<dbReference type="Pfam" id="PF00165">
    <property type="entry name" value="HTH_AraC"/>
    <property type="match status" value="1"/>
</dbReference>
<dbReference type="SUPFAM" id="SSF46689">
    <property type="entry name" value="Homeodomain-like"/>
    <property type="match status" value="1"/>
</dbReference>
<evidence type="ECO:0000313" key="5">
    <source>
        <dbReference type="EMBL" id="PXX57199.1"/>
    </source>
</evidence>
<dbReference type="RefSeq" id="WP_243004961.1">
    <property type="nucleotide sequence ID" value="NZ_QJKD01000001.1"/>
</dbReference>
<protein>
    <submittedName>
        <fullName evidence="5">Regulatory helix-turn-helix AraC family protein</fullName>
    </submittedName>
</protein>
<comment type="caution">
    <text evidence="5">The sequence shown here is derived from an EMBL/GenBank/DDBJ whole genome shotgun (WGS) entry which is preliminary data.</text>
</comment>
<dbReference type="InterPro" id="IPR009057">
    <property type="entry name" value="Homeodomain-like_sf"/>
</dbReference>
<dbReference type="SMART" id="SM00342">
    <property type="entry name" value="HTH_ARAC"/>
    <property type="match status" value="1"/>
</dbReference>
<accession>A0A2V3YEX7</accession>
<dbReference type="GeneID" id="86059852"/>
<evidence type="ECO:0000259" key="4">
    <source>
        <dbReference type="PROSITE" id="PS01124"/>
    </source>
</evidence>
<dbReference type="AlphaFoldDB" id="A0A2V3YEX7"/>